<dbReference type="Proteomes" id="UP000682733">
    <property type="component" value="Unassembled WGS sequence"/>
</dbReference>
<dbReference type="Gene3D" id="3.40.50.450">
    <property type="match status" value="1"/>
</dbReference>
<comment type="caution">
    <text evidence="2">The sequence shown here is derived from an EMBL/GenBank/DDBJ whole genome shotgun (WGS) entry which is preliminary data.</text>
</comment>
<dbReference type="SUPFAM" id="SSF102405">
    <property type="entry name" value="MCP/YpsA-like"/>
    <property type="match status" value="1"/>
</dbReference>
<dbReference type="AlphaFoldDB" id="A0A8S2W7I3"/>
<dbReference type="InterPro" id="IPR005269">
    <property type="entry name" value="LOG"/>
</dbReference>
<dbReference type="GO" id="GO:0009691">
    <property type="term" value="P:cytokinin biosynthetic process"/>
    <property type="evidence" value="ECO:0007669"/>
    <property type="project" value="InterPro"/>
</dbReference>
<organism evidence="2 3">
    <name type="scientific">Didymodactylos carnosus</name>
    <dbReference type="NCBI Taxonomy" id="1234261"/>
    <lineage>
        <taxon>Eukaryota</taxon>
        <taxon>Metazoa</taxon>
        <taxon>Spiralia</taxon>
        <taxon>Gnathifera</taxon>
        <taxon>Rotifera</taxon>
        <taxon>Eurotatoria</taxon>
        <taxon>Bdelloidea</taxon>
        <taxon>Philodinida</taxon>
        <taxon>Philodinidae</taxon>
        <taxon>Didymodactylos</taxon>
    </lineage>
</organism>
<evidence type="ECO:0000313" key="2">
    <source>
        <dbReference type="EMBL" id="CAF4418819.1"/>
    </source>
</evidence>
<reference evidence="2" key="1">
    <citation type="submission" date="2021-02" db="EMBL/GenBank/DDBJ databases">
        <authorList>
            <person name="Nowell W R."/>
        </authorList>
    </citation>
    <scope>NUCLEOTIDE SEQUENCE</scope>
</reference>
<dbReference type="PANTHER" id="PTHR31223">
    <property type="entry name" value="LOG FAMILY PROTEIN YJL055W"/>
    <property type="match status" value="1"/>
</dbReference>
<feature type="non-terminal residue" evidence="2">
    <location>
        <position position="130"/>
    </location>
</feature>
<name>A0A8S2W7I3_9BILA</name>
<evidence type="ECO:0008006" key="4">
    <source>
        <dbReference type="Google" id="ProtNLM"/>
    </source>
</evidence>
<dbReference type="NCBIfam" id="TIGR00730">
    <property type="entry name" value="Rossman fold protein, TIGR00730 family"/>
    <property type="match status" value="1"/>
</dbReference>
<dbReference type="InterPro" id="IPR031100">
    <property type="entry name" value="LOG_fam"/>
</dbReference>
<gene>
    <name evidence="1" type="ORF">OVA965_LOCUS42438</name>
    <name evidence="2" type="ORF">TMI583_LOCUS44355</name>
</gene>
<dbReference type="EMBL" id="CAJOBA010076138">
    <property type="protein sequence ID" value="CAF4418819.1"/>
    <property type="molecule type" value="Genomic_DNA"/>
</dbReference>
<sequence length="130" mass="14110">MNETEEIVLPGDTSKARSIYSRVCVYCASSSVCDKKYYENGRYLGERLAMLGKTIVYGGAKEGVMGALADGALSMNGKVIGYIPNFMITNEIEHIGLTELHRVESMHIRKHSMMMSSDAIIALPGGSGTL</sequence>
<dbReference type="Pfam" id="PF03641">
    <property type="entry name" value="Lysine_decarbox"/>
    <property type="match status" value="1"/>
</dbReference>
<proteinExistence type="predicted"/>
<evidence type="ECO:0000313" key="1">
    <source>
        <dbReference type="EMBL" id="CAF1607075.1"/>
    </source>
</evidence>
<accession>A0A8S2W7I3</accession>
<dbReference type="EMBL" id="CAJNOK010052085">
    <property type="protein sequence ID" value="CAF1607075.1"/>
    <property type="molecule type" value="Genomic_DNA"/>
</dbReference>
<dbReference type="Proteomes" id="UP000677228">
    <property type="component" value="Unassembled WGS sequence"/>
</dbReference>
<evidence type="ECO:0000313" key="3">
    <source>
        <dbReference type="Proteomes" id="UP000682733"/>
    </source>
</evidence>
<dbReference type="GO" id="GO:0016787">
    <property type="term" value="F:hydrolase activity"/>
    <property type="evidence" value="ECO:0007669"/>
    <property type="project" value="InterPro"/>
</dbReference>
<protein>
    <recommendedName>
        <fullName evidence="4">Cytokinin riboside 5'-monophosphate phosphoribohydrolase</fullName>
    </recommendedName>
</protein>